<proteinExistence type="predicted"/>
<evidence type="ECO:0000256" key="1">
    <source>
        <dbReference type="SAM" id="MobiDB-lite"/>
    </source>
</evidence>
<accession>A0A5B0NGM2</accession>
<dbReference type="EMBL" id="VSWC01000105">
    <property type="protein sequence ID" value="KAA1087128.1"/>
    <property type="molecule type" value="Genomic_DNA"/>
</dbReference>
<protein>
    <submittedName>
        <fullName evidence="2">Uncharacterized protein</fullName>
    </submittedName>
</protein>
<dbReference type="Proteomes" id="UP000324748">
    <property type="component" value="Unassembled WGS sequence"/>
</dbReference>
<organism evidence="2 3">
    <name type="scientific">Puccinia graminis f. sp. tritici</name>
    <dbReference type="NCBI Taxonomy" id="56615"/>
    <lineage>
        <taxon>Eukaryota</taxon>
        <taxon>Fungi</taxon>
        <taxon>Dikarya</taxon>
        <taxon>Basidiomycota</taxon>
        <taxon>Pucciniomycotina</taxon>
        <taxon>Pucciniomycetes</taxon>
        <taxon>Pucciniales</taxon>
        <taxon>Pucciniaceae</taxon>
        <taxon>Puccinia</taxon>
    </lineage>
</organism>
<feature type="compositionally biased region" description="Basic and acidic residues" evidence="1">
    <location>
        <begin position="33"/>
        <end position="46"/>
    </location>
</feature>
<comment type="caution">
    <text evidence="2">The sequence shown here is derived from an EMBL/GenBank/DDBJ whole genome shotgun (WGS) entry which is preliminary data.</text>
</comment>
<feature type="compositionally biased region" description="Basic residues" evidence="1">
    <location>
        <begin position="85"/>
        <end position="94"/>
    </location>
</feature>
<reference evidence="2 3" key="1">
    <citation type="submission" date="2019-05" db="EMBL/GenBank/DDBJ databases">
        <title>Emergence of the Ug99 lineage of the wheat stem rust pathogen through somatic hybridization.</title>
        <authorList>
            <person name="Li F."/>
            <person name="Upadhyaya N.M."/>
            <person name="Sperschneider J."/>
            <person name="Matny O."/>
            <person name="Nguyen-Phuc H."/>
            <person name="Mago R."/>
            <person name="Raley C."/>
            <person name="Miller M.E."/>
            <person name="Silverstein K.A.T."/>
            <person name="Henningsen E."/>
            <person name="Hirsch C.D."/>
            <person name="Visser B."/>
            <person name="Pretorius Z.A."/>
            <person name="Steffenson B.J."/>
            <person name="Schwessinger B."/>
            <person name="Dodds P.N."/>
            <person name="Figueroa M."/>
        </authorList>
    </citation>
    <scope>NUCLEOTIDE SEQUENCE [LARGE SCALE GENOMIC DNA]</scope>
    <source>
        <strain evidence="2">21-0</strain>
    </source>
</reference>
<evidence type="ECO:0000313" key="2">
    <source>
        <dbReference type="EMBL" id="KAA1087128.1"/>
    </source>
</evidence>
<gene>
    <name evidence="2" type="ORF">PGT21_023257</name>
</gene>
<feature type="region of interest" description="Disordered" evidence="1">
    <location>
        <begin position="1"/>
        <end position="94"/>
    </location>
</feature>
<dbReference type="AlphaFoldDB" id="A0A5B0NGM2"/>
<evidence type="ECO:0000313" key="3">
    <source>
        <dbReference type="Proteomes" id="UP000324748"/>
    </source>
</evidence>
<name>A0A5B0NGM2_PUCGR</name>
<keyword evidence="3" id="KW-1185">Reference proteome</keyword>
<sequence>MIPTPKKDNPHKEKKERTILKEDLTENDDDEDARIREDKTDADGPIDHVMIPEWDDDEQAEQDAQQASRTHQQTLRALDPDLARPPRRHHHTGR</sequence>
<feature type="compositionally biased region" description="Basic and acidic residues" evidence="1">
    <location>
        <begin position="1"/>
        <end position="24"/>
    </location>
</feature>